<dbReference type="PANTHER" id="PTHR44329:SF289">
    <property type="entry name" value="SERINE_THREONINE-PROTEIN KINASE VIK"/>
    <property type="match status" value="1"/>
</dbReference>
<keyword evidence="2" id="KW-0677">Repeat</keyword>
<reference evidence="7" key="1">
    <citation type="submission" date="2015-09" db="EMBL/GenBank/DDBJ databases">
        <authorList>
            <consortium name="Pathogen Informatics"/>
        </authorList>
    </citation>
    <scope>NUCLEOTIDE SEQUENCE [LARGE SCALE GENOMIC DNA]</scope>
    <source>
        <strain evidence="7">Lake Konstanz</strain>
    </source>
</reference>
<dbReference type="SUPFAM" id="SSF56112">
    <property type="entry name" value="Protein kinase-like (PK-like)"/>
    <property type="match status" value="1"/>
</dbReference>
<keyword evidence="7" id="KW-1185">Reference proteome</keyword>
<keyword evidence="6" id="KW-0418">Kinase</keyword>
<sequence>MTHTNTITTTAPLNAQSLGHITFLVDTTKQRTPPVRCLEVSIHKPPQFPMCSILSAQLQLSSAIHFVTYSSDGTLLADINENMTKLWRVADGVTERWERPVSPNHYSVSFSPDGTLLATGSANGTTKLWRVADGACTATLAFHSAAVSSVVFSPDSTLLASVGSDGMWLVWDMKSDVPLCSGIVPAMEVEDVGFIKCDSQCCVLEYRCVGSPLKRSVKFEWNAPSNDGVAQAVAPNGSVPLCPHVCLTAIAVGTDIARDSLSVLRNCSWRGRSYVLKLYYSNVIRHIAPEVAIAPYLQHPNIVRVVAIVDASYTDARTVGLLMELVEDSLAAALASPSRPSIATLLRWLHEAAQGIAFAHECGVVHSNIKLDTIMTVVSEEQHVVAKVTDFGPVGIVSTFGPSMSIAHRTPMFVAPEYAVGGTGRTKASDVFSFGMTMWYALVPQGTDLGLGTNGVEVVLALQKGCRPSVTAIDPSYATLIERCWAAEPLARPSMGEVAETLRKLVACLVQPPPTPSSQLWATLLKSYNIEAEWKALQYRTEGRLFLSDDIVDRTNRCYQLVAGMAGSLSRNVRRVVMVGTNARTTNTFVVCHEAEVSSCLVNGVTKPIDAASVAGLDRLKQSFISVVTAPGKPLSAARLLFGWHGTSPDKVTAGCRDGPSSLRITDSGFFGSGLYFALEAEYALRYSPQDPATGERAMILFAISVVEPKVITPESDYRRVEDPSTPHLHGFSQYYSCNPTTRVPLAHGYDSHFIPVKNYECTHPLTGLATSRDVGYQAVDESSGAAEAHEIVIGSCFRCFPIAVVYVKA</sequence>
<accession>A0A0S4JIQ9</accession>
<evidence type="ECO:0000313" key="7">
    <source>
        <dbReference type="Proteomes" id="UP000051952"/>
    </source>
</evidence>
<dbReference type="Gene3D" id="3.90.228.10">
    <property type="match status" value="1"/>
</dbReference>
<dbReference type="InterPro" id="IPR000719">
    <property type="entry name" value="Prot_kinase_dom"/>
</dbReference>
<dbReference type="Gene3D" id="2.130.10.10">
    <property type="entry name" value="YVTN repeat-like/Quinoprotein amine dehydrogenase"/>
    <property type="match status" value="1"/>
</dbReference>
<evidence type="ECO:0000313" key="6">
    <source>
        <dbReference type="EMBL" id="CUG90045.1"/>
    </source>
</evidence>
<dbReference type="InterPro" id="IPR001680">
    <property type="entry name" value="WD40_rpt"/>
</dbReference>
<keyword evidence="1 4" id="KW-0853">WD repeat</keyword>
<dbReference type="Gene3D" id="1.10.510.10">
    <property type="entry name" value="Transferase(Phosphotransferase) domain 1"/>
    <property type="match status" value="1"/>
</dbReference>
<dbReference type="Pfam" id="PF00400">
    <property type="entry name" value="WD40"/>
    <property type="match status" value="2"/>
</dbReference>
<dbReference type="GO" id="GO:0005840">
    <property type="term" value="C:ribosome"/>
    <property type="evidence" value="ECO:0007669"/>
    <property type="project" value="UniProtKB-KW"/>
</dbReference>
<dbReference type="SUPFAM" id="SSF56399">
    <property type="entry name" value="ADP-ribosylation"/>
    <property type="match status" value="1"/>
</dbReference>
<dbReference type="GO" id="GO:0004674">
    <property type="term" value="F:protein serine/threonine kinase activity"/>
    <property type="evidence" value="ECO:0007669"/>
    <property type="project" value="TreeGrafter"/>
</dbReference>
<keyword evidence="3" id="KW-0687">Ribonucleoprotein</keyword>
<dbReference type="EMBL" id="CYKH01001786">
    <property type="protein sequence ID" value="CUG90045.1"/>
    <property type="molecule type" value="Genomic_DNA"/>
</dbReference>
<dbReference type="InterPro" id="IPR036322">
    <property type="entry name" value="WD40_repeat_dom_sf"/>
</dbReference>
<dbReference type="PROSITE" id="PS50082">
    <property type="entry name" value="WD_REPEATS_2"/>
    <property type="match status" value="2"/>
</dbReference>
<dbReference type="Proteomes" id="UP000051952">
    <property type="component" value="Unassembled WGS sequence"/>
</dbReference>
<name>A0A0S4JIQ9_BODSA</name>
<proteinExistence type="predicted"/>
<keyword evidence="6" id="KW-0808">Transferase</keyword>
<dbReference type="PROSITE" id="PS50294">
    <property type="entry name" value="WD_REPEATS_REGION"/>
    <property type="match status" value="1"/>
</dbReference>
<dbReference type="OrthoDB" id="10252171at2759"/>
<dbReference type="InterPro" id="IPR051681">
    <property type="entry name" value="Ser/Thr_Kinases-Pseudokinases"/>
</dbReference>
<dbReference type="GO" id="GO:0005524">
    <property type="term" value="F:ATP binding"/>
    <property type="evidence" value="ECO:0007669"/>
    <property type="project" value="InterPro"/>
</dbReference>
<gene>
    <name evidence="6" type="ORF">BSAL_24725</name>
</gene>
<feature type="repeat" description="WD" evidence="4">
    <location>
        <begin position="107"/>
        <end position="139"/>
    </location>
</feature>
<dbReference type="InterPro" id="IPR011009">
    <property type="entry name" value="Kinase-like_dom_sf"/>
</dbReference>
<evidence type="ECO:0000256" key="2">
    <source>
        <dbReference type="ARBA" id="ARBA00022737"/>
    </source>
</evidence>
<feature type="domain" description="Protein kinase" evidence="5">
    <location>
        <begin position="250"/>
        <end position="506"/>
    </location>
</feature>
<evidence type="ECO:0000256" key="4">
    <source>
        <dbReference type="PROSITE-ProRule" id="PRU00221"/>
    </source>
</evidence>
<evidence type="ECO:0000256" key="1">
    <source>
        <dbReference type="ARBA" id="ARBA00022574"/>
    </source>
</evidence>
<evidence type="ECO:0000256" key="3">
    <source>
        <dbReference type="ARBA" id="ARBA00022980"/>
    </source>
</evidence>
<dbReference type="PROSITE" id="PS00678">
    <property type="entry name" value="WD_REPEATS_1"/>
    <property type="match status" value="1"/>
</dbReference>
<feature type="repeat" description="WD" evidence="4">
    <location>
        <begin position="140"/>
        <end position="175"/>
    </location>
</feature>
<organism evidence="6 7">
    <name type="scientific">Bodo saltans</name>
    <name type="common">Flagellated protozoan</name>
    <dbReference type="NCBI Taxonomy" id="75058"/>
    <lineage>
        <taxon>Eukaryota</taxon>
        <taxon>Discoba</taxon>
        <taxon>Euglenozoa</taxon>
        <taxon>Kinetoplastea</taxon>
        <taxon>Metakinetoplastina</taxon>
        <taxon>Eubodonida</taxon>
        <taxon>Bodonidae</taxon>
        <taxon>Bodo</taxon>
    </lineage>
</organism>
<dbReference type="SUPFAM" id="SSF50978">
    <property type="entry name" value="WD40 repeat-like"/>
    <property type="match status" value="1"/>
</dbReference>
<dbReference type="VEuPathDB" id="TriTrypDB:BSAL_24725"/>
<keyword evidence="3" id="KW-0689">Ribosomal protein</keyword>
<dbReference type="AlphaFoldDB" id="A0A0S4JIQ9"/>
<dbReference type="InterPro" id="IPR019775">
    <property type="entry name" value="WD40_repeat_CS"/>
</dbReference>
<dbReference type="SMART" id="SM00320">
    <property type="entry name" value="WD40"/>
    <property type="match status" value="2"/>
</dbReference>
<dbReference type="PANTHER" id="PTHR44329">
    <property type="entry name" value="SERINE/THREONINE-PROTEIN KINASE TNNI3K-RELATED"/>
    <property type="match status" value="1"/>
</dbReference>
<dbReference type="PROSITE" id="PS50011">
    <property type="entry name" value="PROTEIN_KINASE_DOM"/>
    <property type="match status" value="1"/>
</dbReference>
<dbReference type="InterPro" id="IPR015943">
    <property type="entry name" value="WD40/YVTN_repeat-like_dom_sf"/>
</dbReference>
<dbReference type="Pfam" id="PF00069">
    <property type="entry name" value="Pkinase"/>
    <property type="match status" value="1"/>
</dbReference>
<protein>
    <submittedName>
        <fullName evidence="6">Mitogen-activated protein kinase kinase kinase, putative</fullName>
    </submittedName>
</protein>
<evidence type="ECO:0000259" key="5">
    <source>
        <dbReference type="PROSITE" id="PS50011"/>
    </source>
</evidence>